<accession>A0A8S3QN71</accession>
<dbReference type="CDD" id="cd01671">
    <property type="entry name" value="CARD"/>
    <property type="match status" value="1"/>
</dbReference>
<dbReference type="SUPFAM" id="SSF47986">
    <property type="entry name" value="DEATH domain"/>
    <property type="match status" value="1"/>
</dbReference>
<dbReference type="EMBL" id="CAJPWZ010000669">
    <property type="protein sequence ID" value="CAG2198167.1"/>
    <property type="molecule type" value="Genomic_DNA"/>
</dbReference>
<dbReference type="OrthoDB" id="6080752at2759"/>
<name>A0A8S3QN71_MYTED</name>
<evidence type="ECO:0000313" key="2">
    <source>
        <dbReference type="EMBL" id="CAG2198167.1"/>
    </source>
</evidence>
<protein>
    <recommendedName>
        <fullName evidence="4">CARD domain-containing protein</fullName>
    </recommendedName>
</protein>
<organism evidence="2 3">
    <name type="scientific">Mytilus edulis</name>
    <name type="common">Blue mussel</name>
    <dbReference type="NCBI Taxonomy" id="6550"/>
    <lineage>
        <taxon>Eukaryota</taxon>
        <taxon>Metazoa</taxon>
        <taxon>Spiralia</taxon>
        <taxon>Lophotrochozoa</taxon>
        <taxon>Mollusca</taxon>
        <taxon>Bivalvia</taxon>
        <taxon>Autobranchia</taxon>
        <taxon>Pteriomorphia</taxon>
        <taxon>Mytilida</taxon>
        <taxon>Mytiloidea</taxon>
        <taxon>Mytilidae</taxon>
        <taxon>Mytilinae</taxon>
        <taxon>Mytilus</taxon>
    </lineage>
</organism>
<keyword evidence="1" id="KW-0175">Coiled coil</keyword>
<keyword evidence="3" id="KW-1185">Reference proteome</keyword>
<evidence type="ECO:0000313" key="3">
    <source>
        <dbReference type="Proteomes" id="UP000683360"/>
    </source>
</evidence>
<proteinExistence type="predicted"/>
<comment type="caution">
    <text evidence="2">The sequence shown here is derived from an EMBL/GenBank/DDBJ whole genome shotgun (WGS) entry which is preliminary data.</text>
</comment>
<dbReference type="InterPro" id="IPR011029">
    <property type="entry name" value="DEATH-like_dom_sf"/>
</dbReference>
<dbReference type="Gene3D" id="1.10.533.10">
    <property type="entry name" value="Death Domain, Fas"/>
    <property type="match status" value="1"/>
</dbReference>
<sequence>MSLHFSNHCGENIVIQNGEAEWKTVYSGGLCFSERPLGRDPLQIIISGSSHITLGFLEKNPDGINIRDVLQQMKITNDIRVHKSTFNISMKTSKNGREVVLDNDDNPKERFPIENGSAWLAVYIQFGSATVYLMSSNAKFLQYSGENIKLTEKDKKASLIDENPAALGYIDRPLYSGEAITVRVNPVTDPNKIKTCSVPSRYYIKIGFYEEKSKSFKDNFSSLLKVTGDKRNNIWKPIFFLEKSKSQGNIQINLSDSGSFSFASESGESGNFDIPNHEKANGVMCVFELFRVRVKLLKVSRYPAYDYASPAKISPRDPASITSPIDTASISSPISLNETLNINQTSLFDSNTGLQIFKSNETSSENGDCETKTKVIDDGDIKSLNDHSENGVNFVVDEQTQPKFLGLFNDLHCNLINGETSVKENPGHEHNNINRNPDNNNISQESILTTDDNLTSSCNFPAIENDTENTIKQSPIRNACASSTGRSFNIPMCSNRQLMNSITSDSSLLCNTKIPGDKQGVELSKILTRQNTELKTIIEKLQTENDKLRSENLKLNFKIRNQSEKSKLQLTFENQDTQTLDGNQIFKNTQNNSSSETSKLSTTIQRYFVRFVHDLEIPDLCDHLYQNGQITIQDFDDLHHLVKQNKREANRWLLTLVRKRAICYDTFKAALVVTKQEGLVQLL</sequence>
<evidence type="ECO:0000256" key="1">
    <source>
        <dbReference type="SAM" id="Coils"/>
    </source>
</evidence>
<reference evidence="2" key="1">
    <citation type="submission" date="2021-03" db="EMBL/GenBank/DDBJ databases">
        <authorList>
            <person name="Bekaert M."/>
        </authorList>
    </citation>
    <scope>NUCLEOTIDE SEQUENCE</scope>
</reference>
<gene>
    <name evidence="2" type="ORF">MEDL_12941</name>
</gene>
<evidence type="ECO:0008006" key="4">
    <source>
        <dbReference type="Google" id="ProtNLM"/>
    </source>
</evidence>
<dbReference type="AlphaFoldDB" id="A0A8S3QN71"/>
<feature type="coiled-coil region" evidence="1">
    <location>
        <begin position="524"/>
        <end position="558"/>
    </location>
</feature>
<dbReference type="Proteomes" id="UP000683360">
    <property type="component" value="Unassembled WGS sequence"/>
</dbReference>